<dbReference type="SUPFAM" id="SSF89360">
    <property type="entry name" value="HesB-like domain"/>
    <property type="match status" value="1"/>
</dbReference>
<organism evidence="2 3">
    <name type="scientific">Metabacillus mangrovi</name>
    <dbReference type="NCBI Taxonomy" id="1491830"/>
    <lineage>
        <taxon>Bacteria</taxon>
        <taxon>Bacillati</taxon>
        <taxon>Bacillota</taxon>
        <taxon>Bacilli</taxon>
        <taxon>Bacillales</taxon>
        <taxon>Bacillaceae</taxon>
        <taxon>Metabacillus</taxon>
    </lineage>
</organism>
<dbReference type="InterPro" id="IPR035903">
    <property type="entry name" value="HesB-like_dom_sf"/>
</dbReference>
<protein>
    <submittedName>
        <fullName evidence="2">Iron-sulfur cluster biosynthesis family protein</fullName>
    </submittedName>
</protein>
<dbReference type="InterPro" id="IPR000361">
    <property type="entry name" value="ATAP_core_dom"/>
</dbReference>
<evidence type="ECO:0000259" key="1">
    <source>
        <dbReference type="Pfam" id="PF01521"/>
    </source>
</evidence>
<name>A0A7X2S310_9BACI</name>
<dbReference type="RefSeq" id="WP_155110804.1">
    <property type="nucleotide sequence ID" value="NZ_WMIB01000001.1"/>
</dbReference>
<comment type="caution">
    <text evidence="2">The sequence shown here is derived from an EMBL/GenBank/DDBJ whole genome shotgun (WGS) entry which is preliminary data.</text>
</comment>
<evidence type="ECO:0000313" key="3">
    <source>
        <dbReference type="Proteomes" id="UP000434639"/>
    </source>
</evidence>
<dbReference type="EMBL" id="WMIB01000001">
    <property type="protein sequence ID" value="MTH52286.1"/>
    <property type="molecule type" value="Genomic_DNA"/>
</dbReference>
<sequence>MKFTFTQRAIDRIAPVLDGHPDAHLKLKYDTEGCGCVVSGVAALWIVRETEEDDIEVNTNYKPVLLEKTKLVFLDEEMTVDFLESANTFALKSPSQMLNPRMSLTVK</sequence>
<feature type="domain" description="Core" evidence="1">
    <location>
        <begin position="1"/>
        <end position="104"/>
    </location>
</feature>
<dbReference type="Proteomes" id="UP000434639">
    <property type="component" value="Unassembled WGS sequence"/>
</dbReference>
<dbReference type="Gene3D" id="2.60.300.12">
    <property type="entry name" value="HesB-like domain"/>
    <property type="match status" value="1"/>
</dbReference>
<keyword evidence="3" id="KW-1185">Reference proteome</keyword>
<evidence type="ECO:0000313" key="2">
    <source>
        <dbReference type="EMBL" id="MTH52286.1"/>
    </source>
</evidence>
<dbReference type="AlphaFoldDB" id="A0A7X2S310"/>
<proteinExistence type="predicted"/>
<accession>A0A7X2S310</accession>
<gene>
    <name evidence="2" type="ORF">GKZ89_02625</name>
</gene>
<dbReference type="Pfam" id="PF01521">
    <property type="entry name" value="Fe-S_biosyn"/>
    <property type="match status" value="1"/>
</dbReference>
<reference evidence="2 3" key="1">
    <citation type="journal article" date="2017" name="Int. J. Syst. Evol. Microbiol.">
        <title>Bacillus mangrovi sp. nov., isolated from a sediment sample from a mangrove forest.</title>
        <authorList>
            <person name="Gupta V."/>
            <person name="Singh P.K."/>
            <person name="Korpole S."/>
            <person name="Tanuku N.R.S."/>
            <person name="Pinnaka A.K."/>
        </authorList>
    </citation>
    <scope>NUCLEOTIDE SEQUENCE [LARGE SCALE GENOMIC DNA]</scope>
    <source>
        <strain evidence="2 3">KCTC 33872</strain>
    </source>
</reference>
<dbReference type="OrthoDB" id="2361087at2"/>